<keyword evidence="2" id="KW-1185">Reference proteome</keyword>
<proteinExistence type="predicted"/>
<dbReference type="Proteomes" id="UP000041254">
    <property type="component" value="Unassembled WGS sequence"/>
</dbReference>
<dbReference type="PhylomeDB" id="A0A0G4EPA5"/>
<evidence type="ECO:0000313" key="2">
    <source>
        <dbReference type="Proteomes" id="UP000041254"/>
    </source>
</evidence>
<dbReference type="OMA" id="SEHWIDP"/>
<reference evidence="1 2" key="1">
    <citation type="submission" date="2014-11" db="EMBL/GenBank/DDBJ databases">
        <authorList>
            <person name="Zhu J."/>
            <person name="Qi W."/>
            <person name="Song R."/>
        </authorList>
    </citation>
    <scope>NUCLEOTIDE SEQUENCE [LARGE SCALE GENOMIC DNA]</scope>
</reference>
<protein>
    <submittedName>
        <fullName evidence="1">Uncharacterized protein</fullName>
    </submittedName>
</protein>
<name>A0A0G4EPA5_VITBC</name>
<sequence>MIWGYPLYGDDPEKIRRRQVDETWELGASRTTLQLRFEELRHIQNGWYNTTSGTIFTLPDFGLGRTPHMEVRADKAAGEGPIDMKEVEKARKVINYVDQGQGCGVATLLGAKNGVFSFQYHGPIEHLMQIQNLVNIGLSRVYPGSRAEFVTEKWKPDRFLAPSGRGRMASPFSSVRRQLHWKYNYTWAVEGEMDNDGRPAPDPLGTAIEPQAI</sequence>
<dbReference type="EMBL" id="CDMY01000276">
    <property type="protein sequence ID" value="CEL99259.1"/>
    <property type="molecule type" value="Genomic_DNA"/>
</dbReference>
<gene>
    <name evidence="1" type="ORF">Vbra_12542</name>
</gene>
<dbReference type="FunCoup" id="A0A0G4EPA5">
    <property type="interactions" value="14"/>
</dbReference>
<dbReference type="InParanoid" id="A0A0G4EPA5"/>
<organism evidence="1 2">
    <name type="scientific">Vitrella brassicaformis (strain CCMP3155)</name>
    <dbReference type="NCBI Taxonomy" id="1169540"/>
    <lineage>
        <taxon>Eukaryota</taxon>
        <taxon>Sar</taxon>
        <taxon>Alveolata</taxon>
        <taxon>Colpodellida</taxon>
        <taxon>Vitrellaceae</taxon>
        <taxon>Vitrella</taxon>
    </lineage>
</organism>
<accession>A0A0G4EPA5</accession>
<evidence type="ECO:0000313" key="1">
    <source>
        <dbReference type="EMBL" id="CEL99259.1"/>
    </source>
</evidence>
<dbReference type="OrthoDB" id="332524at2759"/>
<dbReference type="AlphaFoldDB" id="A0A0G4EPA5"/>
<dbReference type="VEuPathDB" id="CryptoDB:Vbra_12542"/>